<keyword evidence="2" id="KW-0805">Transcription regulation</keyword>
<dbReference type="SMART" id="SM00420">
    <property type="entry name" value="HTH_DEOR"/>
    <property type="match status" value="1"/>
</dbReference>
<dbReference type="AlphaFoldDB" id="A0A4R2KYZ8"/>
<dbReference type="PANTHER" id="PTHR30363:SF4">
    <property type="entry name" value="GLYCEROL-3-PHOSPHATE REGULON REPRESSOR"/>
    <property type="match status" value="1"/>
</dbReference>
<dbReference type="Proteomes" id="UP000295765">
    <property type="component" value="Unassembled WGS sequence"/>
</dbReference>
<comment type="caution">
    <text evidence="6">The sequence shown here is derived from an EMBL/GenBank/DDBJ whole genome shotgun (WGS) entry which is preliminary data.</text>
</comment>
<evidence type="ECO:0000313" key="6">
    <source>
        <dbReference type="EMBL" id="TCO78147.1"/>
    </source>
</evidence>
<dbReference type="InterPro" id="IPR037171">
    <property type="entry name" value="NagB/RpiA_transferase-like"/>
</dbReference>
<accession>A0A4R2KYZ8</accession>
<keyword evidence="1" id="KW-0678">Repressor</keyword>
<protein>
    <submittedName>
        <fullName evidence="6">DeoR family transcriptional regulator</fullName>
    </submittedName>
</protein>
<evidence type="ECO:0000256" key="2">
    <source>
        <dbReference type="ARBA" id="ARBA00023015"/>
    </source>
</evidence>
<dbReference type="InterPro" id="IPR018356">
    <property type="entry name" value="Tscrpt_reg_HTH_DeoR_CS"/>
</dbReference>
<keyword evidence="7" id="KW-1185">Reference proteome</keyword>
<evidence type="ECO:0000256" key="1">
    <source>
        <dbReference type="ARBA" id="ARBA00022491"/>
    </source>
</evidence>
<dbReference type="GO" id="GO:0003677">
    <property type="term" value="F:DNA binding"/>
    <property type="evidence" value="ECO:0007669"/>
    <property type="project" value="UniProtKB-KW"/>
</dbReference>
<feature type="domain" description="HTH deoR-type" evidence="5">
    <location>
        <begin position="3"/>
        <end position="58"/>
    </location>
</feature>
<dbReference type="InterPro" id="IPR050313">
    <property type="entry name" value="Carb_Metab_HTH_regulators"/>
</dbReference>
<dbReference type="Pfam" id="PF00455">
    <property type="entry name" value="DeoRC"/>
    <property type="match status" value="1"/>
</dbReference>
<reference evidence="6 7" key="1">
    <citation type="submission" date="2019-03" db="EMBL/GenBank/DDBJ databases">
        <title>Genomic Encyclopedia of Type Strains, Phase IV (KMG-IV): sequencing the most valuable type-strain genomes for metagenomic binning, comparative biology and taxonomic classification.</title>
        <authorList>
            <person name="Goeker M."/>
        </authorList>
    </citation>
    <scope>NUCLEOTIDE SEQUENCE [LARGE SCALE GENOMIC DNA]</scope>
    <source>
        <strain evidence="6 7">DSM 25287</strain>
    </source>
</reference>
<sequence length="255" mass="28186">MQLSKRQQAVLDLVRAQRFVTVEALAEHFDVTPQTIRRDFNALCDSGLLRRHHGGAGLPSSAENLAYTTRQVLQREEKERIAALAARQIPDYASLFINLGTTNEAFARALRSHRGLRVITNNLNVATELCDYPGFEVIVAGGQVRARDRGVTGEATIDLIRQFRVDFGVIGVSGIEPDGTLLDFDYHEVRVSEAIIENSRQVFLLADHTKFGRNAMVRLGHIAQVHALFTDAPVPEALQRVIVEAGTQVHIAAVD</sequence>
<dbReference type="SMART" id="SM01134">
    <property type="entry name" value="DeoRC"/>
    <property type="match status" value="1"/>
</dbReference>
<dbReference type="InterPro" id="IPR001034">
    <property type="entry name" value="DeoR_HTH"/>
</dbReference>
<dbReference type="InterPro" id="IPR036388">
    <property type="entry name" value="WH-like_DNA-bd_sf"/>
</dbReference>
<keyword evidence="3" id="KW-0238">DNA-binding</keyword>
<proteinExistence type="predicted"/>
<evidence type="ECO:0000256" key="3">
    <source>
        <dbReference type="ARBA" id="ARBA00023125"/>
    </source>
</evidence>
<dbReference type="Gene3D" id="3.30.750.70">
    <property type="entry name" value="4-hydroxybutyrate coenzyme like domains"/>
    <property type="match status" value="1"/>
</dbReference>
<evidence type="ECO:0000313" key="7">
    <source>
        <dbReference type="Proteomes" id="UP000295765"/>
    </source>
</evidence>
<dbReference type="OrthoDB" id="9814815at2"/>
<evidence type="ECO:0000259" key="5">
    <source>
        <dbReference type="PROSITE" id="PS51000"/>
    </source>
</evidence>
<dbReference type="GO" id="GO:0003700">
    <property type="term" value="F:DNA-binding transcription factor activity"/>
    <property type="evidence" value="ECO:0007669"/>
    <property type="project" value="InterPro"/>
</dbReference>
<dbReference type="SUPFAM" id="SSF100950">
    <property type="entry name" value="NagB/RpiA/CoA transferase-like"/>
    <property type="match status" value="1"/>
</dbReference>
<dbReference type="Gene3D" id="1.10.10.10">
    <property type="entry name" value="Winged helix-like DNA-binding domain superfamily/Winged helix DNA-binding domain"/>
    <property type="match status" value="1"/>
</dbReference>
<name>A0A4R2KYZ8_9GAMM</name>
<dbReference type="Pfam" id="PF08220">
    <property type="entry name" value="HTH_DeoR"/>
    <property type="match status" value="1"/>
</dbReference>
<organism evidence="6 7">
    <name type="scientific">Plasticicumulans lactativorans</name>
    <dbReference type="NCBI Taxonomy" id="1133106"/>
    <lineage>
        <taxon>Bacteria</taxon>
        <taxon>Pseudomonadati</taxon>
        <taxon>Pseudomonadota</taxon>
        <taxon>Gammaproteobacteria</taxon>
        <taxon>Candidatus Competibacteraceae</taxon>
        <taxon>Plasticicumulans</taxon>
    </lineage>
</organism>
<dbReference type="PROSITE" id="PS51000">
    <property type="entry name" value="HTH_DEOR_2"/>
    <property type="match status" value="1"/>
</dbReference>
<dbReference type="SUPFAM" id="SSF46785">
    <property type="entry name" value="Winged helix' DNA-binding domain"/>
    <property type="match status" value="1"/>
</dbReference>
<dbReference type="PANTHER" id="PTHR30363">
    <property type="entry name" value="HTH-TYPE TRANSCRIPTIONAL REGULATOR SRLR-RELATED"/>
    <property type="match status" value="1"/>
</dbReference>
<dbReference type="PROSITE" id="PS00894">
    <property type="entry name" value="HTH_DEOR_1"/>
    <property type="match status" value="1"/>
</dbReference>
<dbReference type="InterPro" id="IPR036390">
    <property type="entry name" value="WH_DNA-bd_sf"/>
</dbReference>
<dbReference type="InterPro" id="IPR014036">
    <property type="entry name" value="DeoR-like_C"/>
</dbReference>
<evidence type="ECO:0000256" key="4">
    <source>
        <dbReference type="ARBA" id="ARBA00023163"/>
    </source>
</evidence>
<gene>
    <name evidence="6" type="ORF">EV699_12324</name>
</gene>
<keyword evidence="4" id="KW-0804">Transcription</keyword>
<dbReference type="PRINTS" id="PR00037">
    <property type="entry name" value="HTHLACR"/>
</dbReference>
<dbReference type="EMBL" id="SLWY01000023">
    <property type="protein sequence ID" value="TCO78147.1"/>
    <property type="molecule type" value="Genomic_DNA"/>
</dbReference>